<evidence type="ECO:0000256" key="1">
    <source>
        <dbReference type="SAM" id="MobiDB-lite"/>
    </source>
</evidence>
<comment type="caution">
    <text evidence="2">The sequence shown here is derived from an EMBL/GenBank/DDBJ whole genome shotgun (WGS) entry which is preliminary data.</text>
</comment>
<proteinExistence type="predicted"/>
<dbReference type="Proteomes" id="UP001054889">
    <property type="component" value="Unassembled WGS sequence"/>
</dbReference>
<sequence>MVSLLAGGLVVRVRRIAVVLQRSLTTGPSRPSPRRSRTSVASASTRAMAELQHKLVLAQPGLAVRKPSPDWPDHEVNHVEAGQEQELEGQGVDPANQELAPGKPRCIPSSFTFFTLSLVRDIMRVEITTAVEGSTGRVNVQTAGTLNGSDAPTTRKIKVLIASTVFRQTPIRPDVLCESLYVISVMCYYWASQRVLPPEKDPGTESFPCYSDNLLSLLSWPRAKEPCRPAALQLPHPGRASPQNCPDPLLPSVQQLTLSRNDESGFELFPSPPNAILPLRSSSSPHHQNIEFSYHTSQPPAATHRAMPQLEVHTLPCARLLWPCSSNPEPSP</sequence>
<protein>
    <submittedName>
        <fullName evidence="2">Uncharacterized protein</fullName>
    </submittedName>
</protein>
<evidence type="ECO:0000313" key="2">
    <source>
        <dbReference type="EMBL" id="GJN09549.1"/>
    </source>
</evidence>
<accession>A0AAV5DFI6</accession>
<evidence type="ECO:0000313" key="3">
    <source>
        <dbReference type="Proteomes" id="UP001054889"/>
    </source>
</evidence>
<gene>
    <name evidence="2" type="primary">ga27564</name>
    <name evidence="2" type="ORF">PR202_ga27564</name>
</gene>
<feature type="region of interest" description="Disordered" evidence="1">
    <location>
        <begin position="82"/>
        <end position="101"/>
    </location>
</feature>
<reference evidence="2" key="1">
    <citation type="journal article" date="2018" name="DNA Res.">
        <title>Multiple hybrid de novo genome assembly of finger millet, an orphan allotetraploid crop.</title>
        <authorList>
            <person name="Hatakeyama M."/>
            <person name="Aluri S."/>
            <person name="Balachadran M.T."/>
            <person name="Sivarajan S.R."/>
            <person name="Patrignani A."/>
            <person name="Gruter S."/>
            <person name="Poveda L."/>
            <person name="Shimizu-Inatsugi R."/>
            <person name="Baeten J."/>
            <person name="Francoijs K.J."/>
            <person name="Nataraja K.N."/>
            <person name="Reddy Y.A.N."/>
            <person name="Phadnis S."/>
            <person name="Ravikumar R.L."/>
            <person name="Schlapbach R."/>
            <person name="Sreeman S.M."/>
            <person name="Shimizu K.K."/>
        </authorList>
    </citation>
    <scope>NUCLEOTIDE SEQUENCE</scope>
</reference>
<name>A0AAV5DFI6_ELECO</name>
<feature type="compositionally biased region" description="Low complexity" evidence="1">
    <location>
        <begin position="82"/>
        <end position="91"/>
    </location>
</feature>
<keyword evidence="3" id="KW-1185">Reference proteome</keyword>
<reference evidence="2" key="2">
    <citation type="submission" date="2021-12" db="EMBL/GenBank/DDBJ databases">
        <title>Resequencing data analysis of finger millet.</title>
        <authorList>
            <person name="Hatakeyama M."/>
            <person name="Aluri S."/>
            <person name="Balachadran M.T."/>
            <person name="Sivarajan S.R."/>
            <person name="Poveda L."/>
            <person name="Shimizu-Inatsugi R."/>
            <person name="Schlapbach R."/>
            <person name="Sreeman S.M."/>
            <person name="Shimizu K.K."/>
        </authorList>
    </citation>
    <scope>NUCLEOTIDE SEQUENCE</scope>
</reference>
<dbReference type="AlphaFoldDB" id="A0AAV5DFI6"/>
<organism evidence="2 3">
    <name type="scientific">Eleusine coracana subsp. coracana</name>
    <dbReference type="NCBI Taxonomy" id="191504"/>
    <lineage>
        <taxon>Eukaryota</taxon>
        <taxon>Viridiplantae</taxon>
        <taxon>Streptophyta</taxon>
        <taxon>Embryophyta</taxon>
        <taxon>Tracheophyta</taxon>
        <taxon>Spermatophyta</taxon>
        <taxon>Magnoliopsida</taxon>
        <taxon>Liliopsida</taxon>
        <taxon>Poales</taxon>
        <taxon>Poaceae</taxon>
        <taxon>PACMAD clade</taxon>
        <taxon>Chloridoideae</taxon>
        <taxon>Cynodonteae</taxon>
        <taxon>Eleusininae</taxon>
        <taxon>Eleusine</taxon>
    </lineage>
</organism>
<dbReference type="EMBL" id="BQKI01000016">
    <property type="protein sequence ID" value="GJN09549.1"/>
    <property type="molecule type" value="Genomic_DNA"/>
</dbReference>